<dbReference type="Pfam" id="PF00328">
    <property type="entry name" value="His_Phos_2"/>
    <property type="match status" value="1"/>
</dbReference>
<dbReference type="RefSeq" id="WP_237959024.1">
    <property type="nucleotide sequence ID" value="NZ_DBFJTA010000011.1"/>
</dbReference>
<evidence type="ECO:0008006" key="3">
    <source>
        <dbReference type="Google" id="ProtNLM"/>
    </source>
</evidence>
<evidence type="ECO:0000313" key="1">
    <source>
        <dbReference type="EMBL" id="MDU0259772.1"/>
    </source>
</evidence>
<comment type="caution">
    <text evidence="1">The sequence shown here is derived from an EMBL/GenBank/DDBJ whole genome shotgun (WGS) entry which is preliminary data.</text>
</comment>
<dbReference type="EMBL" id="JAWDES010000005">
    <property type="protein sequence ID" value="MDU0259772.1"/>
    <property type="molecule type" value="Genomic_DNA"/>
</dbReference>
<sequence length="209" mass="23653">MRAARLIPDRLMKSLFSDPEFVKREVKKPRKLMEQLLLQAAIMQDVDYLGISLYDLFTGEEIYAAWEDENFRRYVMFGPSKRFGDPIIADAKPLLRNIVETAEEVIGGGKELAASLRFGHDVNVIPLLALLGVEGASARVSTPEEAAEVWQVHRVSPMAANVQFIFFRNPAGDVLVRILHNECDAGLPLGGGPYYRWETFRDYCKSLYE</sequence>
<dbReference type="InterPro" id="IPR000560">
    <property type="entry name" value="His_Pase_clade-2"/>
</dbReference>
<reference evidence="1" key="1">
    <citation type="submission" date="2023-10" db="EMBL/GenBank/DDBJ databases">
        <title>Genome Sequence of the Bacteria from From Gut Wall in Crohn's Disease.</title>
        <authorList>
            <person name="Rodriguez-Palacios A."/>
        </authorList>
    </citation>
    <scope>NUCLEOTIDE SEQUENCE</scope>
    <source>
        <strain evidence="1">CavFT-hAR58</strain>
    </source>
</reference>
<gene>
    <name evidence="1" type="ORF">RVH17_06540</name>
</gene>
<dbReference type="AlphaFoldDB" id="A0AAE4RXC8"/>
<organism evidence="1 2">
    <name type="scientific">Alistipes finegoldii</name>
    <dbReference type="NCBI Taxonomy" id="214856"/>
    <lineage>
        <taxon>Bacteria</taxon>
        <taxon>Pseudomonadati</taxon>
        <taxon>Bacteroidota</taxon>
        <taxon>Bacteroidia</taxon>
        <taxon>Bacteroidales</taxon>
        <taxon>Rikenellaceae</taxon>
        <taxon>Alistipes</taxon>
    </lineage>
</organism>
<proteinExistence type="predicted"/>
<dbReference type="SUPFAM" id="SSF53254">
    <property type="entry name" value="Phosphoglycerate mutase-like"/>
    <property type="match status" value="1"/>
</dbReference>
<accession>A0AAE4RXC8</accession>
<dbReference type="Proteomes" id="UP001181347">
    <property type="component" value="Unassembled WGS sequence"/>
</dbReference>
<evidence type="ECO:0000313" key="2">
    <source>
        <dbReference type="Proteomes" id="UP001181347"/>
    </source>
</evidence>
<dbReference type="InterPro" id="IPR029033">
    <property type="entry name" value="His_PPase_superfam"/>
</dbReference>
<name>A0AAE4RXC8_9BACT</name>
<protein>
    <recommendedName>
        <fullName evidence="3">Histidine-type phosphatase</fullName>
    </recommendedName>
</protein>
<dbReference type="Gene3D" id="3.40.50.1240">
    <property type="entry name" value="Phosphoglycerate mutase-like"/>
    <property type="match status" value="1"/>
</dbReference>